<dbReference type="Proteomes" id="UP000789803">
    <property type="component" value="Unassembled WGS sequence"/>
</dbReference>
<dbReference type="RefSeq" id="WP_229933383.1">
    <property type="nucleotide sequence ID" value="NZ_CAJHOF010000017.1"/>
</dbReference>
<reference evidence="1 2" key="1">
    <citation type="submission" date="2020-11" db="EMBL/GenBank/DDBJ databases">
        <authorList>
            <person name="Peeters C."/>
        </authorList>
    </citation>
    <scope>NUCLEOTIDE SEQUENCE [LARGE SCALE GENOMIC DNA]</scope>
    <source>
        <strain evidence="1 2">LMG 7974</strain>
    </source>
</reference>
<gene>
    <name evidence="1" type="ORF">LMG7974_01604</name>
</gene>
<evidence type="ECO:0000313" key="2">
    <source>
        <dbReference type="Proteomes" id="UP000789803"/>
    </source>
</evidence>
<evidence type="ECO:0008006" key="3">
    <source>
        <dbReference type="Google" id="ProtNLM"/>
    </source>
</evidence>
<proteinExistence type="predicted"/>
<accession>A0ABM8Q9U8</accession>
<comment type="caution">
    <text evidence="1">The sequence shown here is derived from an EMBL/GenBank/DDBJ whole genome shotgun (WGS) entry which is preliminary data.</text>
</comment>
<name>A0ABM8Q9U8_9BACT</name>
<evidence type="ECO:0000313" key="1">
    <source>
        <dbReference type="EMBL" id="CAD7289527.1"/>
    </source>
</evidence>
<organism evidence="1 2">
    <name type="scientific">Campylobacter majalis</name>
    <dbReference type="NCBI Taxonomy" id="2790656"/>
    <lineage>
        <taxon>Bacteria</taxon>
        <taxon>Pseudomonadati</taxon>
        <taxon>Campylobacterota</taxon>
        <taxon>Epsilonproteobacteria</taxon>
        <taxon>Campylobacterales</taxon>
        <taxon>Campylobacteraceae</taxon>
        <taxon>Campylobacter</taxon>
    </lineage>
</organism>
<protein>
    <recommendedName>
        <fullName evidence="3">Bacterial virulence protein VirB8 domain-containing protein</fullName>
    </recommendedName>
</protein>
<sequence>MGFFSKKGQQAKSEIKNEISKSEHIEKPKYKPNLNNPKETMGFKCEQFFGKNWKFVGSFIGISMLVMAYQIGDISSKMDELTKVVYENNGKVVLTTTDGRALKVVKEPLKAEYLKQFAVSTFVNNFIVSKSQLTNNFEKIQFSNPSEVLDNVPSLRMILKNYIDTPQGAGDIKAYSTWLISAVVNDKLPEYIALKDYSLDRYEYNQNKYELEISIKVIAQSWIIAKNEYVAQNGVIKIKANGSFDLGKSNDINPYGMRIDRLIITPVIKAFVRG</sequence>
<dbReference type="EMBL" id="CAJHOF010000017">
    <property type="protein sequence ID" value="CAD7289527.1"/>
    <property type="molecule type" value="Genomic_DNA"/>
</dbReference>
<keyword evidence="2" id="KW-1185">Reference proteome</keyword>